<proteinExistence type="predicted"/>
<dbReference type="Proteomes" id="UP000050741">
    <property type="component" value="Unassembled WGS sequence"/>
</dbReference>
<protein>
    <submittedName>
        <fullName evidence="2">Cyclic nucleotide-binding domain-containing protein</fullName>
    </submittedName>
</protein>
<sequence>SAQSMLDMSMYSVKSLGDLQERIRSEELADSTFVRDPLTLEDAWSVAQPEEVGPLGLTADQRPDTLCLVLGECGDAMLVA</sequence>
<dbReference type="WBParaSite" id="GPLIN_001467900">
    <property type="protein sequence ID" value="GPLIN_001467900"/>
    <property type="gene ID" value="GPLIN_001467900"/>
</dbReference>
<reference evidence="1" key="2">
    <citation type="submission" date="2014-05" db="EMBL/GenBank/DDBJ databases">
        <title>The genome and life-stage specific transcriptomes of Globodera pallida elucidate key aspects of plant parasitism by a cyst nematode.</title>
        <authorList>
            <person name="Cotton J.A."/>
            <person name="Lilley C.J."/>
            <person name="Jones L.M."/>
            <person name="Kikuchi T."/>
            <person name="Reid A.J."/>
            <person name="Thorpe P."/>
            <person name="Tsai I.J."/>
            <person name="Beasley H."/>
            <person name="Blok V."/>
            <person name="Cock P.J.A."/>
            <person name="Van den Akker S.E."/>
            <person name="Holroyd N."/>
            <person name="Hunt M."/>
            <person name="Mantelin S."/>
            <person name="Naghra H."/>
            <person name="Pain A."/>
            <person name="Palomares-Rius J.E."/>
            <person name="Zarowiecki M."/>
            <person name="Berriman M."/>
            <person name="Jones J.T."/>
            <person name="Urwin P.E."/>
        </authorList>
    </citation>
    <scope>NUCLEOTIDE SEQUENCE [LARGE SCALE GENOMIC DNA]</scope>
    <source>
        <strain evidence="1">Lindley</strain>
    </source>
</reference>
<dbReference type="AlphaFoldDB" id="A0A183CP72"/>
<organism evidence="1 2">
    <name type="scientific">Globodera pallida</name>
    <name type="common">Potato cyst nematode worm</name>
    <name type="synonym">Heterodera pallida</name>
    <dbReference type="NCBI Taxonomy" id="36090"/>
    <lineage>
        <taxon>Eukaryota</taxon>
        <taxon>Metazoa</taxon>
        <taxon>Ecdysozoa</taxon>
        <taxon>Nematoda</taxon>
        <taxon>Chromadorea</taxon>
        <taxon>Rhabditida</taxon>
        <taxon>Tylenchina</taxon>
        <taxon>Tylenchomorpha</taxon>
        <taxon>Tylenchoidea</taxon>
        <taxon>Heteroderidae</taxon>
        <taxon>Heteroderinae</taxon>
        <taxon>Globodera</taxon>
    </lineage>
</organism>
<reference evidence="1" key="1">
    <citation type="submission" date="2013-12" db="EMBL/GenBank/DDBJ databases">
        <authorList>
            <person name="Aslett M."/>
        </authorList>
    </citation>
    <scope>NUCLEOTIDE SEQUENCE [LARGE SCALE GENOMIC DNA]</scope>
    <source>
        <strain evidence="1">Lindley</strain>
    </source>
</reference>
<reference evidence="2" key="3">
    <citation type="submission" date="2016-06" db="UniProtKB">
        <authorList>
            <consortium name="WormBaseParasite"/>
        </authorList>
    </citation>
    <scope>IDENTIFICATION</scope>
</reference>
<accession>A0A183CP72</accession>
<evidence type="ECO:0000313" key="1">
    <source>
        <dbReference type="Proteomes" id="UP000050741"/>
    </source>
</evidence>
<evidence type="ECO:0000313" key="2">
    <source>
        <dbReference type="WBParaSite" id="GPLIN_001467900"/>
    </source>
</evidence>
<keyword evidence="1" id="KW-1185">Reference proteome</keyword>
<name>A0A183CP72_GLOPA</name>